<dbReference type="EMBL" id="CP141614">
    <property type="protein sequence ID" value="WRP14324.1"/>
    <property type="molecule type" value="Genomic_DNA"/>
</dbReference>
<dbReference type="Proteomes" id="UP001333102">
    <property type="component" value="Chromosome"/>
</dbReference>
<proteinExistence type="predicted"/>
<keyword evidence="1" id="KW-0812">Transmembrane</keyword>
<evidence type="ECO:0008006" key="4">
    <source>
        <dbReference type="Google" id="ProtNLM"/>
    </source>
</evidence>
<evidence type="ECO:0000256" key="1">
    <source>
        <dbReference type="SAM" id="Phobius"/>
    </source>
</evidence>
<organism evidence="2 3">
    <name type="scientific">Geochorda subterranea</name>
    <dbReference type="NCBI Taxonomy" id="3109564"/>
    <lineage>
        <taxon>Bacteria</taxon>
        <taxon>Bacillati</taxon>
        <taxon>Bacillota</taxon>
        <taxon>Limnochordia</taxon>
        <taxon>Limnochordales</taxon>
        <taxon>Geochordaceae</taxon>
        <taxon>Geochorda</taxon>
    </lineage>
</organism>
<sequence>MRDLVVDPIAIIGLVIVLTELVKEAAARLRLRPETVKQVVIPLAVLLMSAALNALNAYLFAGPAPGQPPEGAVRDAVVQGLQLGAMASGIYGLGKAALGRS</sequence>
<evidence type="ECO:0000313" key="2">
    <source>
        <dbReference type="EMBL" id="WRP14324.1"/>
    </source>
</evidence>
<protein>
    <recommendedName>
        <fullName evidence="4">Holin</fullName>
    </recommendedName>
</protein>
<dbReference type="RefSeq" id="WP_324668637.1">
    <property type="nucleotide sequence ID" value="NZ_CP141614.1"/>
</dbReference>
<feature type="transmembrane region" description="Helical" evidence="1">
    <location>
        <begin position="39"/>
        <end position="61"/>
    </location>
</feature>
<feature type="transmembrane region" description="Helical" evidence="1">
    <location>
        <begin position="81"/>
        <end position="98"/>
    </location>
</feature>
<reference evidence="3" key="1">
    <citation type="submission" date="2023-12" db="EMBL/GenBank/DDBJ databases">
        <title>Novel isolates from deep terrestrial aquifers shed light on the physiology and ecology of the class Limnochordia.</title>
        <authorList>
            <person name="Karnachuk O.V."/>
            <person name="Lukina A.P."/>
            <person name="Avakyan M.R."/>
            <person name="Kadnikov V."/>
            <person name="Begmatov S."/>
            <person name="Beletsky A.V."/>
            <person name="Mardanov A.V."/>
            <person name="Ravin N.V."/>
        </authorList>
    </citation>
    <scope>NUCLEOTIDE SEQUENCE [LARGE SCALE GENOMIC DNA]</scope>
    <source>
        <strain evidence="3">LN</strain>
    </source>
</reference>
<keyword evidence="1" id="KW-1133">Transmembrane helix</keyword>
<keyword evidence="1" id="KW-0472">Membrane</keyword>
<keyword evidence="3" id="KW-1185">Reference proteome</keyword>
<name>A0ABZ1BNR3_9FIRM</name>
<gene>
    <name evidence="2" type="ORF">VLY81_13025</name>
</gene>
<accession>A0ABZ1BNR3</accession>
<evidence type="ECO:0000313" key="3">
    <source>
        <dbReference type="Proteomes" id="UP001333102"/>
    </source>
</evidence>
<feature type="transmembrane region" description="Helical" evidence="1">
    <location>
        <begin position="6"/>
        <end position="27"/>
    </location>
</feature>